<dbReference type="Proteomes" id="UP000789405">
    <property type="component" value="Unassembled WGS sequence"/>
</dbReference>
<dbReference type="AlphaFoldDB" id="A0A9N9C299"/>
<feature type="non-terminal residue" evidence="1">
    <location>
        <position position="1"/>
    </location>
</feature>
<dbReference type="EMBL" id="CAJVPY010003178">
    <property type="protein sequence ID" value="CAG8584013.1"/>
    <property type="molecule type" value="Genomic_DNA"/>
</dbReference>
<evidence type="ECO:0000313" key="1">
    <source>
        <dbReference type="EMBL" id="CAG8584013.1"/>
    </source>
</evidence>
<dbReference type="OrthoDB" id="2290779at2759"/>
<evidence type="ECO:0000313" key="2">
    <source>
        <dbReference type="Proteomes" id="UP000789405"/>
    </source>
</evidence>
<sequence>MTVTHNDIQEREILTTLIADCTFSPLWTRKRFIIWMDNQANVEAYYSRLEHIAGKSNVDADLLSRSSHKEFMIKNPLSYYLQPNMPL</sequence>
<gene>
    <name evidence="1" type="ORF">DERYTH_LOCUS6835</name>
</gene>
<feature type="non-terminal residue" evidence="1">
    <location>
        <position position="87"/>
    </location>
</feature>
<comment type="caution">
    <text evidence="1">The sequence shown here is derived from an EMBL/GenBank/DDBJ whole genome shotgun (WGS) entry which is preliminary data.</text>
</comment>
<reference evidence="1" key="1">
    <citation type="submission" date="2021-06" db="EMBL/GenBank/DDBJ databases">
        <authorList>
            <person name="Kallberg Y."/>
            <person name="Tangrot J."/>
            <person name="Rosling A."/>
        </authorList>
    </citation>
    <scope>NUCLEOTIDE SEQUENCE</scope>
    <source>
        <strain evidence="1">MA453B</strain>
    </source>
</reference>
<proteinExistence type="predicted"/>
<accession>A0A9N9C299</accession>
<organism evidence="1 2">
    <name type="scientific">Dentiscutata erythropus</name>
    <dbReference type="NCBI Taxonomy" id="1348616"/>
    <lineage>
        <taxon>Eukaryota</taxon>
        <taxon>Fungi</taxon>
        <taxon>Fungi incertae sedis</taxon>
        <taxon>Mucoromycota</taxon>
        <taxon>Glomeromycotina</taxon>
        <taxon>Glomeromycetes</taxon>
        <taxon>Diversisporales</taxon>
        <taxon>Gigasporaceae</taxon>
        <taxon>Dentiscutata</taxon>
    </lineage>
</organism>
<protein>
    <submittedName>
        <fullName evidence="1">8233_t:CDS:1</fullName>
    </submittedName>
</protein>
<keyword evidence="2" id="KW-1185">Reference proteome</keyword>
<name>A0A9N9C299_9GLOM</name>